<dbReference type="EMBL" id="BLAL01000194">
    <property type="protein sequence ID" value="GES90412.1"/>
    <property type="molecule type" value="Genomic_DNA"/>
</dbReference>
<gene>
    <name evidence="1" type="ORF">RCL2_001725700</name>
</gene>
<evidence type="ECO:0000313" key="2">
    <source>
        <dbReference type="Proteomes" id="UP000615446"/>
    </source>
</evidence>
<dbReference type="Proteomes" id="UP000615446">
    <property type="component" value="Unassembled WGS sequence"/>
</dbReference>
<dbReference type="AlphaFoldDB" id="A0A8H3QT30"/>
<proteinExistence type="predicted"/>
<protein>
    <submittedName>
        <fullName evidence="1">Uncharacterized protein</fullName>
    </submittedName>
</protein>
<evidence type="ECO:0000313" key="1">
    <source>
        <dbReference type="EMBL" id="GES90412.1"/>
    </source>
</evidence>
<organism evidence="1 2">
    <name type="scientific">Rhizophagus clarus</name>
    <dbReference type="NCBI Taxonomy" id="94130"/>
    <lineage>
        <taxon>Eukaryota</taxon>
        <taxon>Fungi</taxon>
        <taxon>Fungi incertae sedis</taxon>
        <taxon>Mucoromycota</taxon>
        <taxon>Glomeromycotina</taxon>
        <taxon>Glomeromycetes</taxon>
        <taxon>Glomerales</taxon>
        <taxon>Glomeraceae</taxon>
        <taxon>Rhizophagus</taxon>
    </lineage>
</organism>
<reference evidence="1" key="1">
    <citation type="submission" date="2019-10" db="EMBL/GenBank/DDBJ databases">
        <title>Conservation and host-specific expression of non-tandemly repeated heterogenous ribosome RNA gene in arbuscular mycorrhizal fungi.</title>
        <authorList>
            <person name="Maeda T."/>
            <person name="Kobayashi Y."/>
            <person name="Nakagawa T."/>
            <person name="Ezawa T."/>
            <person name="Yamaguchi K."/>
            <person name="Bino T."/>
            <person name="Nishimoto Y."/>
            <person name="Shigenobu S."/>
            <person name="Kawaguchi M."/>
        </authorList>
    </citation>
    <scope>NUCLEOTIDE SEQUENCE</scope>
    <source>
        <strain evidence="1">HR1</strain>
    </source>
</reference>
<sequence>MSIWSAERQVPDSISRNKFSNLLTLPDSISKVLSSDHFLEHGSMMGFIWWCFKFEGIRTRQLKTYGKKILYFLERSDDVVPPHTSCPFKSLPSDLSDPYTILRIQLQSLDGCWSNSFILNMARTTF</sequence>
<comment type="caution">
    <text evidence="1">The sequence shown here is derived from an EMBL/GenBank/DDBJ whole genome shotgun (WGS) entry which is preliminary data.</text>
</comment>
<accession>A0A8H3QT30</accession>
<name>A0A8H3QT30_9GLOM</name>